<evidence type="ECO:0000256" key="2">
    <source>
        <dbReference type="ARBA" id="ARBA00022448"/>
    </source>
</evidence>
<keyword evidence="5 11" id="KW-0732">Signal</keyword>
<dbReference type="InterPro" id="IPR032675">
    <property type="entry name" value="LRR_dom_sf"/>
</dbReference>
<dbReference type="PROSITE" id="PS51450">
    <property type="entry name" value="LRR"/>
    <property type="match status" value="1"/>
</dbReference>
<keyword evidence="9" id="KW-1015">Disulfide bond</keyword>
<evidence type="ECO:0000256" key="6">
    <source>
        <dbReference type="ARBA" id="ARBA00022989"/>
    </source>
</evidence>
<keyword evidence="3" id="KW-1003">Cell membrane</keyword>
<dbReference type="Gene3D" id="3.80.10.10">
    <property type="entry name" value="Ribonuclease Inhibitor"/>
    <property type="match status" value="1"/>
</dbReference>
<keyword evidence="10" id="KW-0407">Ion channel</keyword>
<dbReference type="PANTHER" id="PTHR46473:SF10">
    <property type="entry name" value="LD45603P-RELATED"/>
    <property type="match status" value="1"/>
</dbReference>
<evidence type="ECO:0000313" key="13">
    <source>
        <dbReference type="Proteomes" id="UP000466442"/>
    </source>
</evidence>
<name>A0A8S9XRM7_APOLU</name>
<dbReference type="InterPro" id="IPR001611">
    <property type="entry name" value="Leu-rich_rpt"/>
</dbReference>
<evidence type="ECO:0000256" key="7">
    <source>
        <dbReference type="ARBA" id="ARBA00023065"/>
    </source>
</evidence>
<keyword evidence="2" id="KW-0813">Transport</keyword>
<keyword evidence="13" id="KW-1185">Reference proteome</keyword>
<reference evidence="12" key="1">
    <citation type="journal article" date="2021" name="Mol. Ecol. Resour.">
        <title>Apolygus lucorum genome provides insights into omnivorousness and mesophyll feeding.</title>
        <authorList>
            <person name="Liu Y."/>
            <person name="Liu H."/>
            <person name="Wang H."/>
            <person name="Huang T."/>
            <person name="Liu B."/>
            <person name="Yang B."/>
            <person name="Yin L."/>
            <person name="Li B."/>
            <person name="Zhang Y."/>
            <person name="Zhang S."/>
            <person name="Jiang F."/>
            <person name="Zhang X."/>
            <person name="Ren Y."/>
            <person name="Wang B."/>
            <person name="Wang S."/>
            <person name="Lu Y."/>
            <person name="Wu K."/>
            <person name="Fan W."/>
            <person name="Wang G."/>
        </authorList>
    </citation>
    <scope>NUCLEOTIDE SEQUENCE</scope>
    <source>
        <strain evidence="12">12Hb</strain>
    </source>
</reference>
<evidence type="ECO:0000256" key="5">
    <source>
        <dbReference type="ARBA" id="ARBA00022729"/>
    </source>
</evidence>
<evidence type="ECO:0000256" key="4">
    <source>
        <dbReference type="ARBA" id="ARBA00022692"/>
    </source>
</evidence>
<dbReference type="Pfam" id="PF13855">
    <property type="entry name" value="LRR_8"/>
    <property type="match status" value="1"/>
</dbReference>
<evidence type="ECO:0000256" key="9">
    <source>
        <dbReference type="ARBA" id="ARBA00023157"/>
    </source>
</evidence>
<keyword evidence="4" id="KW-0812">Transmembrane</keyword>
<evidence type="ECO:0000256" key="11">
    <source>
        <dbReference type="SAM" id="SignalP"/>
    </source>
</evidence>
<keyword evidence="8" id="KW-0472">Membrane</keyword>
<evidence type="ECO:0000256" key="8">
    <source>
        <dbReference type="ARBA" id="ARBA00023136"/>
    </source>
</evidence>
<feature type="signal peptide" evidence="11">
    <location>
        <begin position="1"/>
        <end position="20"/>
    </location>
</feature>
<evidence type="ECO:0000256" key="3">
    <source>
        <dbReference type="ARBA" id="ARBA00022475"/>
    </source>
</evidence>
<dbReference type="PANTHER" id="PTHR46473">
    <property type="entry name" value="GH08155P"/>
    <property type="match status" value="1"/>
</dbReference>
<sequence>MGGGTGRLLSFLGLLTLCWARLPELECPEDCDCHYFRINWVTDCSETNLTAVPTLEEGLSLNVYVLNLNGNNLTEIEPFPEDIKLRSLKLADNQLTKVTRVEFAGLGYLLDLDLSGNQITHVESDSFS</sequence>
<evidence type="ECO:0000256" key="1">
    <source>
        <dbReference type="ARBA" id="ARBA00004162"/>
    </source>
</evidence>
<dbReference type="EMBL" id="WIXP02000005">
    <property type="protein sequence ID" value="KAF6211274.1"/>
    <property type="molecule type" value="Genomic_DNA"/>
</dbReference>
<dbReference type="GO" id="GO:0005886">
    <property type="term" value="C:plasma membrane"/>
    <property type="evidence" value="ECO:0007669"/>
    <property type="project" value="UniProtKB-SubCell"/>
</dbReference>
<organism evidence="12 13">
    <name type="scientific">Apolygus lucorum</name>
    <name type="common">Small green plant bug</name>
    <name type="synonym">Lygocoris lucorum</name>
    <dbReference type="NCBI Taxonomy" id="248454"/>
    <lineage>
        <taxon>Eukaryota</taxon>
        <taxon>Metazoa</taxon>
        <taxon>Ecdysozoa</taxon>
        <taxon>Arthropoda</taxon>
        <taxon>Hexapoda</taxon>
        <taxon>Insecta</taxon>
        <taxon>Pterygota</taxon>
        <taxon>Neoptera</taxon>
        <taxon>Paraneoptera</taxon>
        <taxon>Hemiptera</taxon>
        <taxon>Heteroptera</taxon>
        <taxon>Panheteroptera</taxon>
        <taxon>Cimicomorpha</taxon>
        <taxon>Miridae</taxon>
        <taxon>Mirini</taxon>
        <taxon>Apolygus</taxon>
    </lineage>
</organism>
<comment type="subcellular location">
    <subcellularLocation>
        <location evidence="1">Cell membrane</location>
        <topology evidence="1">Single-pass membrane protein</topology>
    </subcellularLocation>
</comment>
<accession>A0A8S9XRM7</accession>
<evidence type="ECO:0008006" key="14">
    <source>
        <dbReference type="Google" id="ProtNLM"/>
    </source>
</evidence>
<keyword evidence="7" id="KW-0406">Ion transport</keyword>
<dbReference type="GO" id="GO:0034220">
    <property type="term" value="P:monoatomic ion transmembrane transport"/>
    <property type="evidence" value="ECO:0007669"/>
    <property type="project" value="UniProtKB-KW"/>
</dbReference>
<dbReference type="SUPFAM" id="SSF52058">
    <property type="entry name" value="L domain-like"/>
    <property type="match status" value="1"/>
</dbReference>
<proteinExistence type="predicted"/>
<comment type="caution">
    <text evidence="12">The sequence shown here is derived from an EMBL/GenBank/DDBJ whole genome shotgun (WGS) entry which is preliminary data.</text>
</comment>
<dbReference type="OrthoDB" id="6623751at2759"/>
<dbReference type="AlphaFoldDB" id="A0A8S9XRM7"/>
<dbReference type="Pfam" id="PF00560">
    <property type="entry name" value="LRR_1"/>
    <property type="match status" value="1"/>
</dbReference>
<gene>
    <name evidence="12" type="ORF">GE061_014391</name>
</gene>
<evidence type="ECO:0000256" key="10">
    <source>
        <dbReference type="ARBA" id="ARBA00023303"/>
    </source>
</evidence>
<dbReference type="InterPro" id="IPR051432">
    <property type="entry name" value="KCNMA1_auxiliary"/>
</dbReference>
<dbReference type="Proteomes" id="UP000466442">
    <property type="component" value="Linkage Group LG5"/>
</dbReference>
<feature type="chain" id="PRO_5035849544" description="LRRNT domain-containing protein" evidence="11">
    <location>
        <begin position="21"/>
        <end position="128"/>
    </location>
</feature>
<keyword evidence="6" id="KW-1133">Transmembrane helix</keyword>
<protein>
    <recommendedName>
        <fullName evidence="14">LRRNT domain-containing protein</fullName>
    </recommendedName>
</protein>
<evidence type="ECO:0000313" key="12">
    <source>
        <dbReference type="EMBL" id="KAF6211274.1"/>
    </source>
</evidence>